<keyword evidence="1" id="KW-0547">Nucleotide-binding</keyword>
<dbReference type="Gene3D" id="3.30.470.20">
    <property type="entry name" value="ATP-grasp fold, B domain"/>
    <property type="match status" value="1"/>
</dbReference>
<dbReference type="Pfam" id="PF01451">
    <property type="entry name" value="LMWPc"/>
    <property type="match status" value="1"/>
</dbReference>
<keyword evidence="1" id="KW-0067">ATP-binding</keyword>
<dbReference type="Proteomes" id="UP000471640">
    <property type="component" value="Unassembled WGS sequence"/>
</dbReference>
<evidence type="ECO:0000256" key="1">
    <source>
        <dbReference type="PROSITE-ProRule" id="PRU00409"/>
    </source>
</evidence>
<evidence type="ECO:0000313" key="4">
    <source>
        <dbReference type="Proteomes" id="UP000471640"/>
    </source>
</evidence>
<accession>A0A6P1E0G7</accession>
<dbReference type="InterPro" id="IPR011761">
    <property type="entry name" value="ATP-grasp"/>
</dbReference>
<organism evidence="3 4">
    <name type="scientific">Thiorhodococcus mannitoliphagus</name>
    <dbReference type="NCBI Taxonomy" id="329406"/>
    <lineage>
        <taxon>Bacteria</taxon>
        <taxon>Pseudomonadati</taxon>
        <taxon>Pseudomonadota</taxon>
        <taxon>Gammaproteobacteria</taxon>
        <taxon>Chromatiales</taxon>
        <taxon>Chromatiaceae</taxon>
        <taxon>Thiorhodococcus</taxon>
    </lineage>
</organism>
<dbReference type="GO" id="GO:0005524">
    <property type="term" value="F:ATP binding"/>
    <property type="evidence" value="ECO:0007669"/>
    <property type="project" value="UniProtKB-UniRule"/>
</dbReference>
<dbReference type="EMBL" id="JAAIJR010000106">
    <property type="protein sequence ID" value="NEX22536.1"/>
    <property type="molecule type" value="Genomic_DNA"/>
</dbReference>
<dbReference type="SUPFAM" id="SSF56059">
    <property type="entry name" value="Glutathione synthetase ATP-binding domain-like"/>
    <property type="match status" value="1"/>
</dbReference>
<dbReference type="AlphaFoldDB" id="A0A6P1E0G7"/>
<gene>
    <name evidence="3" type="ORF">G3480_19860</name>
</gene>
<feature type="domain" description="ATP-grasp" evidence="2">
    <location>
        <begin position="126"/>
        <end position="339"/>
    </location>
</feature>
<name>A0A6P1E0G7_9GAMM</name>
<reference evidence="4" key="1">
    <citation type="journal article" date="2020" name="Microbiol. Resour. Announc.">
        <title>Draft Genome Sequences of Thiorhodococcus mannitoliphagus and Thiorhodococcus minor, Purple Sulfur Photosynthetic Bacteria in the Gammaproteobacterial Family Chromatiaceae.</title>
        <authorList>
            <person name="Aviles F.A."/>
            <person name="Meyer T.E."/>
            <person name="Kyndt J.A."/>
        </authorList>
    </citation>
    <scope>NUCLEOTIDE SEQUENCE [LARGE SCALE GENOMIC DNA]</scope>
    <source>
        <strain evidence="4">DSM 18266</strain>
    </source>
</reference>
<protein>
    <recommendedName>
        <fullName evidence="2">ATP-grasp domain-containing protein</fullName>
    </recommendedName>
</protein>
<dbReference type="InterPro" id="IPR023485">
    <property type="entry name" value="Ptyr_pPase"/>
</dbReference>
<comment type="caution">
    <text evidence="3">The sequence shown here is derived from an EMBL/GenBank/DDBJ whole genome shotgun (WGS) entry which is preliminary data.</text>
</comment>
<dbReference type="Gene3D" id="3.40.50.2300">
    <property type="match status" value="1"/>
</dbReference>
<evidence type="ECO:0000313" key="3">
    <source>
        <dbReference type="EMBL" id="NEX22536.1"/>
    </source>
</evidence>
<proteinExistence type="predicted"/>
<sequence length="599" mass="66688">MMTANTLETRAVVVGLCAHGLALARALAPAGVAVTALEANRSLPGFRTRYADVRHVPDINGPGLVDALLTLVDSRPGTPPPVLFLTNDNMVRILGEHWGRLEGHYQLSWSGCREQTLRLLDKGSLEAHCRQLDLPYPLSTRLDRAEDLDAWLAADAHFPLIVKPTRPLSGFKVRLVEGPAALRGLLSDYPAALPFLLQRWIPGDDGQLLFTALYLDRGRNIASFQGRKLASRPAALGQTTVAEAYPDAAALELTERFFMPLGLSGPVSLEMKRAVDGRLWIIEPTLGRTDYWLDCCVANGIDLPLIEYHHQTGVSSTPVPQRQEIVWFDTERHPLAYAARRLPWLKVLRPQTPGWRARFPYWGHADPLPFMIGLMHLAGNTGRRIWRRARRLVRDLGGQVVSTTDPLRRWQALVRINHGTLRGWVRMLLGQIEAVIGPTTRYRTLDAPSVSRLVFVCLGNINRSAFAQAVARAAGVNCVSVGLSTSTGRPATPFARQVGAEFGYVLDTHRATDFSQFEAHQGDAYIVMELRHAERLARRGIPADRIALLGHWARPRRYHLHDPESLSLDYFRSCFAMILPAVLHLVRELKEQRSPCAGS</sequence>
<reference evidence="3 4" key="2">
    <citation type="submission" date="2020-02" db="EMBL/GenBank/DDBJ databases">
        <title>Genome sequences of Thiorhodococcus mannitoliphagus and Thiorhodococcus minor, purple sulfur photosynthetic bacteria in the gammaproteobacterial family, Chromatiaceae.</title>
        <authorList>
            <person name="Aviles F.A."/>
            <person name="Meyer T.E."/>
            <person name="Kyndt J.A."/>
        </authorList>
    </citation>
    <scope>NUCLEOTIDE SEQUENCE [LARGE SCALE GENOMIC DNA]</scope>
    <source>
        <strain evidence="3 4">DSM 18266</strain>
    </source>
</reference>
<dbReference type="GO" id="GO:0046872">
    <property type="term" value="F:metal ion binding"/>
    <property type="evidence" value="ECO:0007669"/>
    <property type="project" value="InterPro"/>
</dbReference>
<dbReference type="SUPFAM" id="SSF52788">
    <property type="entry name" value="Phosphotyrosine protein phosphatases I"/>
    <property type="match status" value="1"/>
</dbReference>
<dbReference type="PROSITE" id="PS50975">
    <property type="entry name" value="ATP_GRASP"/>
    <property type="match status" value="1"/>
</dbReference>
<evidence type="ECO:0000259" key="2">
    <source>
        <dbReference type="PROSITE" id="PS50975"/>
    </source>
</evidence>
<dbReference type="InterPro" id="IPR036196">
    <property type="entry name" value="Ptyr_pPase_sf"/>
</dbReference>
<keyword evidence="4" id="KW-1185">Reference proteome</keyword>
<dbReference type="RefSeq" id="WP_164655634.1">
    <property type="nucleotide sequence ID" value="NZ_JAAIJR010000106.1"/>
</dbReference>
<dbReference type="SMART" id="SM00226">
    <property type="entry name" value="LMWPc"/>
    <property type="match status" value="1"/>
</dbReference>